<proteinExistence type="predicted"/>
<name>A0AAV3T6J0_9EURY</name>
<dbReference type="SUPFAM" id="SSF69322">
    <property type="entry name" value="Tricorn protease domain 2"/>
    <property type="match status" value="1"/>
</dbReference>
<dbReference type="AlphaFoldDB" id="A0AAV3T6J0"/>
<protein>
    <recommendedName>
        <fullName evidence="4">LVIVD repeat-containing protein</fullName>
    </recommendedName>
</protein>
<dbReference type="Pfam" id="PF08309">
    <property type="entry name" value="LVIVD"/>
    <property type="match status" value="2"/>
</dbReference>
<organism evidence="2 3">
    <name type="scientific">Natronoarchaeum mannanilyticum</name>
    <dbReference type="NCBI Taxonomy" id="926360"/>
    <lineage>
        <taxon>Archaea</taxon>
        <taxon>Methanobacteriati</taxon>
        <taxon>Methanobacteriota</taxon>
        <taxon>Stenosarchaea group</taxon>
        <taxon>Halobacteria</taxon>
        <taxon>Halobacteriales</taxon>
        <taxon>Natronoarchaeaceae</taxon>
    </lineage>
</organism>
<accession>A0AAV3T6J0</accession>
<reference evidence="2 3" key="1">
    <citation type="journal article" date="2019" name="Int. J. Syst. Evol. Microbiol.">
        <title>The Global Catalogue of Microorganisms (GCM) 10K type strain sequencing project: providing services to taxonomists for standard genome sequencing and annotation.</title>
        <authorList>
            <consortium name="The Broad Institute Genomics Platform"/>
            <consortium name="The Broad Institute Genome Sequencing Center for Infectious Disease"/>
            <person name="Wu L."/>
            <person name="Ma J."/>
        </authorList>
    </citation>
    <scope>NUCLEOTIDE SEQUENCE [LARGE SCALE GENOMIC DNA]</scope>
    <source>
        <strain evidence="2 3">JCM 16328</strain>
    </source>
</reference>
<feature type="region of interest" description="Disordered" evidence="1">
    <location>
        <begin position="392"/>
        <end position="447"/>
    </location>
</feature>
<feature type="compositionally biased region" description="Low complexity" evidence="1">
    <location>
        <begin position="420"/>
        <end position="441"/>
    </location>
</feature>
<evidence type="ECO:0008006" key="4">
    <source>
        <dbReference type="Google" id="ProtNLM"/>
    </source>
</evidence>
<dbReference type="EMBL" id="BAAADV010000001">
    <property type="protein sequence ID" value="GAA0663983.1"/>
    <property type="molecule type" value="Genomic_DNA"/>
</dbReference>
<evidence type="ECO:0000256" key="1">
    <source>
        <dbReference type="SAM" id="MobiDB-lite"/>
    </source>
</evidence>
<keyword evidence="3" id="KW-1185">Reference proteome</keyword>
<dbReference type="Proteomes" id="UP001500420">
    <property type="component" value="Unassembled WGS sequence"/>
</dbReference>
<comment type="caution">
    <text evidence="2">The sequence shown here is derived from an EMBL/GenBank/DDBJ whole genome shotgun (WGS) entry which is preliminary data.</text>
</comment>
<gene>
    <name evidence="2" type="ORF">GCM10009020_06000</name>
</gene>
<sequence>MRRRDVLRAGAGAFALTTVGGAAAHPESHFLPFGSVDIDDAKEAVVGPDGEVAYVAAGDGFATVDVSDTADPQLLAEVREPLADRSDQSVGQLWDCRLDGDRLIVVGPANPSVQATNGVLLYDVSDPAEPEFLSFTPTEFPIHNAEFVDGNVFLTGNTLRSKSLVILEVVGDELSQVGRWSPLDHDATVADIDPGLRPLHDVQVRDGLAALAYWDIGTWLVDVSDPATPSYVARVGDYELGELTQLDSAQAGTERTIPPGNAHYCEFGDEGTLLGVGKEAWAIGTGDDAVGGPGGIDLYDVSDPAAPEHLAHVEAPRAENNTREGQFTTSHNFDIANGRLYSSWYFGGVQIHDLSDPSTPMRIAWWRDAEEASFWTAQLARAGDCVVASSAEETSPQLAEQGRLYTFPDGPVDDDELPDGVDGTDGNSDSGGSNESGSGDSPLSGFGVGAAALGLGAGALARARSDDGDEE</sequence>
<evidence type="ECO:0000313" key="3">
    <source>
        <dbReference type="Proteomes" id="UP001500420"/>
    </source>
</evidence>
<dbReference type="InterPro" id="IPR013211">
    <property type="entry name" value="LVIVD"/>
</dbReference>
<evidence type="ECO:0000313" key="2">
    <source>
        <dbReference type="EMBL" id="GAA0663983.1"/>
    </source>
</evidence>
<dbReference type="RefSeq" id="WP_343772374.1">
    <property type="nucleotide sequence ID" value="NZ_BAAADV010000001.1"/>
</dbReference>